<proteinExistence type="predicted"/>
<dbReference type="GO" id="GO:0004035">
    <property type="term" value="F:alkaline phosphatase activity"/>
    <property type="evidence" value="ECO:0007669"/>
    <property type="project" value="InterPro"/>
</dbReference>
<dbReference type="RefSeq" id="WP_188439909.1">
    <property type="nucleotide sequence ID" value="NZ_BMGK01000003.1"/>
</dbReference>
<dbReference type="InterPro" id="IPR002591">
    <property type="entry name" value="Phosphodiest/P_Trfase"/>
</dbReference>
<protein>
    <submittedName>
        <fullName evidence="8">Alkaline phosphatase family protein</fullName>
    </submittedName>
</protein>
<dbReference type="EMBL" id="BMGK01000003">
    <property type="protein sequence ID" value="GGD87076.1"/>
    <property type="molecule type" value="Genomic_DNA"/>
</dbReference>
<evidence type="ECO:0000256" key="1">
    <source>
        <dbReference type="ARBA" id="ARBA00022553"/>
    </source>
</evidence>
<comment type="caution">
    <text evidence="8">The sequence shown here is derived from an EMBL/GenBank/DDBJ whole genome shotgun (WGS) entry which is preliminary data.</text>
</comment>
<evidence type="ECO:0000256" key="6">
    <source>
        <dbReference type="PIRSR" id="PIRSR031924-51"/>
    </source>
</evidence>
<feature type="chain" id="PRO_5035256460" evidence="7">
    <location>
        <begin position="21"/>
        <end position="553"/>
    </location>
</feature>
<feature type="active site" description="Phosphothreonine intermediate" evidence="5">
    <location>
        <position position="86"/>
    </location>
</feature>
<evidence type="ECO:0000256" key="3">
    <source>
        <dbReference type="ARBA" id="ARBA00022729"/>
    </source>
</evidence>
<evidence type="ECO:0000256" key="2">
    <source>
        <dbReference type="ARBA" id="ARBA00022723"/>
    </source>
</evidence>
<evidence type="ECO:0000256" key="4">
    <source>
        <dbReference type="PIRNR" id="PIRNR031924"/>
    </source>
</evidence>
<reference evidence="8" key="1">
    <citation type="journal article" date="2014" name="Int. J. Syst. Evol. Microbiol.">
        <title>Complete genome sequence of Corynebacterium casei LMG S-19264T (=DSM 44701T), isolated from a smear-ripened cheese.</title>
        <authorList>
            <consortium name="US DOE Joint Genome Institute (JGI-PGF)"/>
            <person name="Walter F."/>
            <person name="Albersmeier A."/>
            <person name="Kalinowski J."/>
            <person name="Ruckert C."/>
        </authorList>
    </citation>
    <scope>NUCLEOTIDE SEQUENCE</scope>
    <source>
        <strain evidence="8">CGMCC 1.12924</strain>
    </source>
</reference>
<dbReference type="PANTHER" id="PTHR10151">
    <property type="entry name" value="ECTONUCLEOTIDE PYROPHOSPHATASE/PHOSPHODIESTERASE"/>
    <property type="match status" value="1"/>
</dbReference>
<dbReference type="CDD" id="cd16016">
    <property type="entry name" value="AP-SPAP"/>
    <property type="match status" value="1"/>
</dbReference>
<dbReference type="SUPFAM" id="SSF53649">
    <property type="entry name" value="Alkaline phosphatase-like"/>
    <property type="match status" value="1"/>
</dbReference>
<keyword evidence="2 4" id="KW-0479">Metal-binding</keyword>
<dbReference type="NCBIfam" id="NF042991">
    <property type="entry name" value="alk_phos_PafA"/>
    <property type="match status" value="1"/>
</dbReference>
<organism evidence="8 9">
    <name type="scientific">Planktosalinus lacus</name>
    <dbReference type="NCBI Taxonomy" id="1526573"/>
    <lineage>
        <taxon>Bacteria</taxon>
        <taxon>Pseudomonadati</taxon>
        <taxon>Bacteroidota</taxon>
        <taxon>Flavobacteriia</taxon>
        <taxon>Flavobacteriales</taxon>
        <taxon>Flavobacteriaceae</taxon>
        <taxon>Planktosalinus</taxon>
    </lineage>
</organism>
<dbReference type="InterPro" id="IPR026263">
    <property type="entry name" value="Alkaline_phosphatase_prok"/>
</dbReference>
<sequence length="553" mass="62415">MNNLFFAFLCTLVFSNFCFSQNNSAISSDNESLSNPKLVVGIVVDQMRYDYLTRFYDRYGEGGFKRLLNEGFEFKNNHFNYIPTYTGPGHASVYTGTYPAIHGIIANDWYDKEIKQSVYCAQDDDVNPVGTTHNAGKMSPHRMKTTSITDQLRLHTQQKSRVIGISIKDRGAILPAGHSGTAYWFHGKKEGNWISSSFYMKSLPAWVQHFNTSSIAESYLNDTWNTLYPLETYTESGPDLSPYEDKFKGVENSVFPYDLKSLALDNGNFDIIKETPFGNNITTDFAMAAIDGEQLGKNNITDFLAISYSSPDYIGHTFGPNAVEVQDNYLRLDLEIERLLKFLDMEVGKNNYLIFLTADHGAVHNPNYLQSQNIPAGFFNRSDLETQLKEFSVYTFSVDLIEKIQSNQVFLNKEALKTKNLKSEDVQQTLADFILTYPQIDKVFTRKNLEGNTYNRDTGYLVQNGFNQKRSGDLVFVLDPAVISTWYENGGTTHGSGFTYDTHVPLIFFGNGIKKGHTYQKSEITDITPTLSALLGIARPNGSTGRVLTELFE</sequence>
<dbReference type="AlphaFoldDB" id="A0A8J2V8X3"/>
<dbReference type="Pfam" id="PF01663">
    <property type="entry name" value="Phosphodiest"/>
    <property type="match status" value="1"/>
</dbReference>
<name>A0A8J2V8X3_9FLAO</name>
<dbReference type="GO" id="GO:0046872">
    <property type="term" value="F:metal ion binding"/>
    <property type="evidence" value="ECO:0007669"/>
    <property type="project" value="UniProtKB-KW"/>
</dbReference>
<gene>
    <name evidence="8" type="primary">pafA</name>
    <name evidence="8" type="ORF">GCM10011312_08920</name>
</gene>
<evidence type="ECO:0000313" key="9">
    <source>
        <dbReference type="Proteomes" id="UP000652231"/>
    </source>
</evidence>
<dbReference type="Gene3D" id="3.40.720.10">
    <property type="entry name" value="Alkaline Phosphatase, subunit A"/>
    <property type="match status" value="1"/>
</dbReference>
<feature type="binding site" evidence="6">
    <location>
        <position position="107"/>
    </location>
    <ligand>
        <name>substrate</name>
    </ligand>
</feature>
<reference evidence="8" key="2">
    <citation type="submission" date="2020-09" db="EMBL/GenBank/DDBJ databases">
        <authorList>
            <person name="Sun Q."/>
            <person name="Zhou Y."/>
        </authorList>
    </citation>
    <scope>NUCLEOTIDE SEQUENCE</scope>
    <source>
        <strain evidence="8">CGMCC 1.12924</strain>
    </source>
</reference>
<keyword evidence="1 5" id="KW-0597">Phosphoprotein</keyword>
<dbReference type="PIRSF" id="PIRSF031924">
    <property type="entry name" value="Pi-irrepressible_AP"/>
    <property type="match status" value="1"/>
</dbReference>
<feature type="signal peptide" evidence="7">
    <location>
        <begin position="1"/>
        <end position="20"/>
    </location>
</feature>
<dbReference type="InterPro" id="IPR017850">
    <property type="entry name" value="Alkaline_phosphatase_core_sf"/>
</dbReference>
<dbReference type="Gene3D" id="3.30.1360.150">
    <property type="match status" value="1"/>
</dbReference>
<dbReference type="Proteomes" id="UP000652231">
    <property type="component" value="Unassembled WGS sequence"/>
</dbReference>
<feature type="binding site" evidence="6">
    <location>
        <begin position="168"/>
        <end position="170"/>
    </location>
    <ligand>
        <name>substrate</name>
    </ligand>
</feature>
<dbReference type="PANTHER" id="PTHR10151:SF120">
    <property type="entry name" value="BIS(5'-ADENOSYL)-TRIPHOSPHATASE"/>
    <property type="match status" value="1"/>
</dbReference>
<keyword evidence="3 7" id="KW-0732">Signal</keyword>
<keyword evidence="9" id="KW-1185">Reference proteome</keyword>
<evidence type="ECO:0000256" key="5">
    <source>
        <dbReference type="PIRSR" id="PIRSR031924-50"/>
    </source>
</evidence>
<evidence type="ECO:0000256" key="7">
    <source>
        <dbReference type="SAM" id="SignalP"/>
    </source>
</evidence>
<accession>A0A8J2V8X3</accession>
<evidence type="ECO:0000313" key="8">
    <source>
        <dbReference type="EMBL" id="GGD87076.1"/>
    </source>
</evidence>